<name>A0A840L3G4_9BURK</name>
<proteinExistence type="predicted"/>
<dbReference type="RefSeq" id="WP_184297972.1">
    <property type="nucleotide sequence ID" value="NZ_JACHLP010000003.1"/>
</dbReference>
<dbReference type="AlphaFoldDB" id="A0A840L3G4"/>
<evidence type="ECO:0000313" key="2">
    <source>
        <dbReference type="Proteomes" id="UP000562027"/>
    </source>
</evidence>
<dbReference type="EMBL" id="JACHLP010000003">
    <property type="protein sequence ID" value="MBB4843044.1"/>
    <property type="molecule type" value="Genomic_DNA"/>
</dbReference>
<comment type="caution">
    <text evidence="1">The sequence shown here is derived from an EMBL/GenBank/DDBJ whole genome shotgun (WGS) entry which is preliminary data.</text>
</comment>
<sequence length="61" mass="7176">MNTCLLYFLIVFASTDWHSATVLKEFREADRCEAIERQLEKIEGGSRHYRCMTMVTMEDKA</sequence>
<evidence type="ECO:0000313" key="1">
    <source>
        <dbReference type="EMBL" id="MBB4843044.1"/>
    </source>
</evidence>
<dbReference type="Proteomes" id="UP000562027">
    <property type="component" value="Unassembled WGS sequence"/>
</dbReference>
<organism evidence="1 2">
    <name type="scientific">Roseateles oligotrophus</name>
    <dbReference type="NCBI Taxonomy" id="1769250"/>
    <lineage>
        <taxon>Bacteria</taxon>
        <taxon>Pseudomonadati</taxon>
        <taxon>Pseudomonadota</taxon>
        <taxon>Betaproteobacteria</taxon>
        <taxon>Burkholderiales</taxon>
        <taxon>Sphaerotilaceae</taxon>
        <taxon>Roseateles</taxon>
    </lineage>
</organism>
<accession>A0A840L3G4</accession>
<reference evidence="1 2" key="1">
    <citation type="submission" date="2020-08" db="EMBL/GenBank/DDBJ databases">
        <title>Functional genomics of gut bacteria from endangered species of beetles.</title>
        <authorList>
            <person name="Carlos-Shanley C."/>
        </authorList>
    </citation>
    <scope>NUCLEOTIDE SEQUENCE [LARGE SCALE GENOMIC DNA]</scope>
    <source>
        <strain evidence="1 2">S00239</strain>
    </source>
</reference>
<protein>
    <submittedName>
        <fullName evidence="1">Uncharacterized protein</fullName>
    </submittedName>
</protein>
<keyword evidence="2" id="KW-1185">Reference proteome</keyword>
<gene>
    <name evidence="1" type="ORF">HNP55_001563</name>
</gene>